<dbReference type="InterPro" id="IPR053177">
    <property type="entry name" value="ADP-glucose_phosphorylase"/>
</dbReference>
<organism evidence="7 8">
    <name type="scientific">candidate division TA06 bacterium B3_TA06</name>
    <dbReference type="NCBI Taxonomy" id="2012487"/>
    <lineage>
        <taxon>Bacteria</taxon>
        <taxon>Bacteria division TA06</taxon>
    </lineage>
</organism>
<reference evidence="7 8" key="1">
    <citation type="submission" date="2017-06" db="EMBL/GenBank/DDBJ databases">
        <title>Novel microbial phyla capable of carbon fixation and sulfur reduction in deep-sea sediments.</title>
        <authorList>
            <person name="Huang J."/>
            <person name="Baker B."/>
            <person name="Wang Y."/>
        </authorList>
    </citation>
    <scope>NUCLEOTIDE SEQUENCE [LARGE SCALE GENOMIC DNA]</scope>
    <source>
        <strain evidence="7">B3_TA06</strain>
    </source>
</reference>
<evidence type="ECO:0000256" key="5">
    <source>
        <dbReference type="PIRSR" id="PIRSR000808-3"/>
    </source>
</evidence>
<dbReference type="GO" id="GO:0008108">
    <property type="term" value="F:UDP-glucose:hexose-1-phosphate uridylyltransferase activity"/>
    <property type="evidence" value="ECO:0007669"/>
    <property type="project" value="InterPro"/>
</dbReference>
<comment type="caution">
    <text evidence="7">The sequence shown here is derived from an EMBL/GenBank/DDBJ whole genome shotgun (WGS) entry which is preliminary data.</text>
</comment>
<proteinExistence type="predicted"/>
<keyword evidence="5" id="KW-0862">Zinc</keyword>
<dbReference type="PIRSF" id="PIRSF000808">
    <property type="entry name" value="GalT"/>
    <property type="match status" value="1"/>
</dbReference>
<dbReference type="InterPro" id="IPR036265">
    <property type="entry name" value="HIT-like_sf"/>
</dbReference>
<keyword evidence="5" id="KW-0479">Metal-binding</keyword>
<keyword evidence="1" id="KW-0808">Transferase</keyword>
<dbReference type="GO" id="GO:0008270">
    <property type="term" value="F:zinc ion binding"/>
    <property type="evidence" value="ECO:0007669"/>
    <property type="project" value="InterPro"/>
</dbReference>
<feature type="active site" description="Tele-UMP-histidine intermediate" evidence="4">
    <location>
        <position position="146"/>
    </location>
</feature>
<gene>
    <name evidence="7" type="ORF">CEE36_08165</name>
</gene>
<feature type="domain" description="Galactose-1-phosphate uridyl transferase N-terminal" evidence="6">
    <location>
        <begin position="77"/>
        <end position="156"/>
    </location>
</feature>
<dbReference type="PANTHER" id="PTHR42763:SF2">
    <property type="entry name" value="ADP-GLUCOSE PHOSPHORYLASE"/>
    <property type="match status" value="1"/>
</dbReference>
<feature type="binding site" evidence="5">
    <location>
        <position position="93"/>
    </location>
    <ligand>
        <name>Zn(2+)</name>
        <dbReference type="ChEBI" id="CHEBI:29105"/>
    </ligand>
</feature>
<sequence length="313" mass="35334">MSLKERDWLMLEDTLGSSWVLISPGRCSRPKDAKGKCPFCPGSEHLTPPTLFKLPEEGDWQVRVFANRYPFFPSNENDEVYGIHEVIVETPKHDALLHQMSVQTISRAMRVIRDRMSHHGSNERLRALIAFRNEGLRGGASRKHPHTQLVGLSWLPPRLAKESEAFLNMAEQSRCPLCLAPTDPLIIVEEESFRAFSPPTPRFPHETWIAPVHHEPAFTNLKNAEIDDLAALLKKVLSAIAKLSSRGQKPKPFDYNLVLHTEPLDEEQGTFHTHIEILPRPEALAGFEIGSGLMVNPIAPQQSVSELREILFT</sequence>
<dbReference type="Pfam" id="PF01087">
    <property type="entry name" value="GalP_UDP_transf"/>
    <property type="match status" value="1"/>
</dbReference>
<name>A0A532V2M9_UNCT6</name>
<feature type="binding site" evidence="5">
    <location>
        <position position="37"/>
    </location>
    <ligand>
        <name>Zn(2+)</name>
        <dbReference type="ChEBI" id="CHEBI:29105"/>
    </ligand>
</feature>
<dbReference type="SUPFAM" id="SSF54197">
    <property type="entry name" value="HIT-like"/>
    <property type="match status" value="2"/>
</dbReference>
<dbReference type="Proteomes" id="UP000317778">
    <property type="component" value="Unassembled WGS sequence"/>
</dbReference>
<evidence type="ECO:0000256" key="3">
    <source>
        <dbReference type="ARBA" id="ARBA00023277"/>
    </source>
</evidence>
<evidence type="ECO:0000256" key="2">
    <source>
        <dbReference type="ARBA" id="ARBA00022695"/>
    </source>
</evidence>
<dbReference type="EMBL" id="NJBO01000013">
    <property type="protein sequence ID" value="TKJ41418.1"/>
    <property type="molecule type" value="Genomic_DNA"/>
</dbReference>
<keyword evidence="2" id="KW-0548">Nucleotidyltransferase</keyword>
<dbReference type="PANTHER" id="PTHR42763">
    <property type="entry name" value="ADP-GLUCOSE PHOSPHORYLASE"/>
    <property type="match status" value="1"/>
</dbReference>
<dbReference type="Gene3D" id="3.30.428.10">
    <property type="entry name" value="HIT-like"/>
    <property type="match status" value="2"/>
</dbReference>
<comment type="cofactor">
    <cofactor evidence="5">
        <name>Zn(2+)</name>
        <dbReference type="ChEBI" id="CHEBI:29105"/>
    </cofactor>
    <text evidence="5">Binds 1 zinc ion per subunit.</text>
</comment>
<evidence type="ECO:0000313" key="8">
    <source>
        <dbReference type="Proteomes" id="UP000317778"/>
    </source>
</evidence>
<dbReference type="GO" id="GO:0006012">
    <property type="term" value="P:galactose metabolic process"/>
    <property type="evidence" value="ECO:0007669"/>
    <property type="project" value="InterPro"/>
</dbReference>
<dbReference type="InterPro" id="IPR005849">
    <property type="entry name" value="GalP_Utransf_N"/>
</dbReference>
<accession>A0A532V2M9</accession>
<dbReference type="InterPro" id="IPR001937">
    <property type="entry name" value="GalP_UDPtransf1"/>
</dbReference>
<evidence type="ECO:0000256" key="4">
    <source>
        <dbReference type="PIRSR" id="PIRSR000808-1"/>
    </source>
</evidence>
<feature type="binding site" evidence="5">
    <location>
        <position position="144"/>
    </location>
    <ligand>
        <name>Zn(2+)</name>
        <dbReference type="ChEBI" id="CHEBI:29105"/>
    </ligand>
</feature>
<feature type="binding site" evidence="5">
    <location>
        <position position="40"/>
    </location>
    <ligand>
        <name>Zn(2+)</name>
        <dbReference type="ChEBI" id="CHEBI:29105"/>
    </ligand>
</feature>
<protein>
    <recommendedName>
        <fullName evidence="6">Galactose-1-phosphate uridyl transferase N-terminal domain-containing protein</fullName>
    </recommendedName>
</protein>
<keyword evidence="3" id="KW-0119">Carbohydrate metabolism</keyword>
<dbReference type="AlphaFoldDB" id="A0A532V2M9"/>
<evidence type="ECO:0000256" key="1">
    <source>
        <dbReference type="ARBA" id="ARBA00022679"/>
    </source>
</evidence>
<evidence type="ECO:0000259" key="6">
    <source>
        <dbReference type="Pfam" id="PF01087"/>
    </source>
</evidence>
<evidence type="ECO:0000313" key="7">
    <source>
        <dbReference type="EMBL" id="TKJ41418.1"/>
    </source>
</evidence>